<dbReference type="EMBL" id="JAAPAO010000115">
    <property type="protein sequence ID" value="KAF4672235.1"/>
    <property type="molecule type" value="Genomic_DNA"/>
</dbReference>
<protein>
    <submittedName>
        <fullName evidence="1">Uncharacterized protein</fullName>
    </submittedName>
</protein>
<reference evidence="1 2" key="1">
    <citation type="submission" date="2020-04" db="EMBL/GenBank/DDBJ databases">
        <title>Perkinsus chesapeaki whole genome sequence.</title>
        <authorList>
            <person name="Bogema D.R."/>
        </authorList>
    </citation>
    <scope>NUCLEOTIDE SEQUENCE [LARGE SCALE GENOMIC DNA]</scope>
    <source>
        <strain evidence="1">ATCC PRA-425</strain>
    </source>
</reference>
<organism evidence="1 2">
    <name type="scientific">Perkinsus chesapeaki</name>
    <name type="common">Clam parasite</name>
    <name type="synonym">Perkinsus andrewsi</name>
    <dbReference type="NCBI Taxonomy" id="330153"/>
    <lineage>
        <taxon>Eukaryota</taxon>
        <taxon>Sar</taxon>
        <taxon>Alveolata</taxon>
        <taxon>Perkinsozoa</taxon>
        <taxon>Perkinsea</taxon>
        <taxon>Perkinsida</taxon>
        <taxon>Perkinsidae</taxon>
        <taxon>Perkinsus</taxon>
    </lineage>
</organism>
<gene>
    <name evidence="1" type="ORF">FOL47_000751</name>
</gene>
<comment type="caution">
    <text evidence="1">The sequence shown here is derived from an EMBL/GenBank/DDBJ whole genome shotgun (WGS) entry which is preliminary data.</text>
</comment>
<name>A0A7J6ML55_PERCH</name>
<dbReference type="Proteomes" id="UP000591131">
    <property type="component" value="Unassembled WGS sequence"/>
</dbReference>
<proteinExistence type="predicted"/>
<dbReference type="SUPFAM" id="SSF63829">
    <property type="entry name" value="Calcium-dependent phosphotriesterase"/>
    <property type="match status" value="1"/>
</dbReference>
<evidence type="ECO:0000313" key="1">
    <source>
        <dbReference type="EMBL" id="KAF4672235.1"/>
    </source>
</evidence>
<sequence>MDKEPDIPTLIGSFTFQDGSIGRFRATTGELLSRSYLRSDGSVAHELHDEFVLDLLIPPDDANNTIAPHTVFSAIQRYGGRGSIVCDTFNCRIIEIDNNHAIYYYDTVNSHEAPRLAFPSDTILIKDRFILVADTSNSRVVQFDTYNRKKPGEVLLDGLRRPTCLAFDEHLSILYMFFVWRYGMTPTGDDGDGNLFQIDKQLLGIESSIQQLDSIGAGKLLASMRFKGSNVAVVLEPEFD</sequence>
<keyword evidence="2" id="KW-1185">Reference proteome</keyword>
<evidence type="ECO:0000313" key="2">
    <source>
        <dbReference type="Proteomes" id="UP000591131"/>
    </source>
</evidence>
<dbReference type="AlphaFoldDB" id="A0A7J6ML55"/>
<dbReference type="OrthoDB" id="464397at2759"/>
<dbReference type="Gene3D" id="2.120.10.30">
    <property type="entry name" value="TolB, C-terminal domain"/>
    <property type="match status" value="1"/>
</dbReference>
<accession>A0A7J6ML55</accession>
<dbReference type="InterPro" id="IPR011042">
    <property type="entry name" value="6-blade_b-propeller_TolB-like"/>
</dbReference>